<comment type="caution">
    <text evidence="2">The sequence shown here is derived from an EMBL/GenBank/DDBJ whole genome shotgun (WGS) entry which is preliminary data.</text>
</comment>
<dbReference type="PANTHER" id="PTHR38248:SF2">
    <property type="entry name" value="FUNK1 11"/>
    <property type="match status" value="1"/>
</dbReference>
<dbReference type="EMBL" id="SEOQ01000556">
    <property type="protein sequence ID" value="TFY60562.1"/>
    <property type="molecule type" value="Genomic_DNA"/>
</dbReference>
<evidence type="ECO:0000313" key="2">
    <source>
        <dbReference type="EMBL" id="TFY60562.1"/>
    </source>
</evidence>
<dbReference type="SUPFAM" id="SSF56112">
    <property type="entry name" value="Protein kinase-like (PK-like)"/>
    <property type="match status" value="1"/>
</dbReference>
<dbReference type="PANTHER" id="PTHR38248">
    <property type="entry name" value="FUNK1 6"/>
    <property type="match status" value="1"/>
</dbReference>
<dbReference type="Pfam" id="PF17667">
    <property type="entry name" value="Pkinase_fungal"/>
    <property type="match status" value="1"/>
</dbReference>
<dbReference type="AlphaFoldDB" id="A0A4Y9YEE7"/>
<feature type="domain" description="Fungal-type protein kinase" evidence="1">
    <location>
        <begin position="265"/>
        <end position="488"/>
    </location>
</feature>
<gene>
    <name evidence="2" type="ORF">EVG20_g7370</name>
</gene>
<dbReference type="STRING" id="205917.A0A4Y9YEE7"/>
<keyword evidence="3" id="KW-1185">Reference proteome</keyword>
<dbReference type="InterPro" id="IPR011009">
    <property type="entry name" value="Kinase-like_dom_sf"/>
</dbReference>
<reference evidence="2 3" key="1">
    <citation type="submission" date="2019-02" db="EMBL/GenBank/DDBJ databases">
        <title>Genome sequencing of the rare red list fungi Dentipellis fragilis.</title>
        <authorList>
            <person name="Buettner E."/>
            <person name="Kellner H."/>
        </authorList>
    </citation>
    <scope>NUCLEOTIDE SEQUENCE [LARGE SCALE GENOMIC DNA]</scope>
    <source>
        <strain evidence="2 3">DSM 105465</strain>
    </source>
</reference>
<dbReference type="OrthoDB" id="2802734at2759"/>
<dbReference type="Proteomes" id="UP000298327">
    <property type="component" value="Unassembled WGS sequence"/>
</dbReference>
<evidence type="ECO:0000313" key="3">
    <source>
        <dbReference type="Proteomes" id="UP000298327"/>
    </source>
</evidence>
<evidence type="ECO:0000259" key="1">
    <source>
        <dbReference type="Pfam" id="PF17667"/>
    </source>
</evidence>
<organism evidence="2 3">
    <name type="scientific">Dentipellis fragilis</name>
    <dbReference type="NCBI Taxonomy" id="205917"/>
    <lineage>
        <taxon>Eukaryota</taxon>
        <taxon>Fungi</taxon>
        <taxon>Dikarya</taxon>
        <taxon>Basidiomycota</taxon>
        <taxon>Agaricomycotina</taxon>
        <taxon>Agaricomycetes</taxon>
        <taxon>Russulales</taxon>
        <taxon>Hericiaceae</taxon>
        <taxon>Dentipellis</taxon>
    </lineage>
</organism>
<name>A0A4Y9YEE7_9AGAM</name>
<proteinExistence type="predicted"/>
<dbReference type="InterPro" id="IPR040976">
    <property type="entry name" value="Pkinase_fungal"/>
</dbReference>
<sequence length="681" mass="79200">MLENLAELFTEPYYATITVDAFFNEFFPELSAIEQCNHYGNFESVAKELYNEKTYYKPICKAVNQMLRKVGLSEYVLMFTGKLGEDGTKDRLKPDLSLYRKTSAAQAAFMDPGEAQADLETSLSKENYKARAAWAWMVSVIEMKPTTEYEALSRMVSYATEIQNRQHREFVLMAFIHQAHIRFMRWDRAGTIVSHPVGYDPTAELADDADINRLKSLYKKLSRKGGEAEDKDRWLHHHLRAIISNRRFHPIYRIFCEDTPGCKKPETANRRKIYLIGKPLNFKGSPIGRASRGYVTLDVDRDSLVFMKDTWRPYVEDTRSETDIYVDLNAKRVRFIATVLAGGDVGGPTCQRTKSQNYFKVKPEDKPTERIHHRFIQKEVGRALETYATQRELLLTLNHAFTSHRDAWEKAGILHRNVSASNILIDVRTGRGLLNDWTMCQYKSEMSKDATWYGRYGSWTYMSAALLRFPMKPNQLFDDLESFLHVATIMGLRFHLHDRSAKTRDKENQVVIDETEAKENEQLAEHLKTKYSKSIPIQDGFYIGGEIKFNDLIRGKSNVVFDMPERPLFKFINDLRQLFQPFYQSLDEEAYKRLYYPKLLKDEENDVPLIVVDNDDFKFEEEELGPLSEPLPQKSPSHQYSLEDMTHKHFARVWQSMRQPLAWPDNDKTVDQFEGRGGEKC</sequence>
<protein>
    <recommendedName>
        <fullName evidence="1">Fungal-type protein kinase domain-containing protein</fullName>
    </recommendedName>
</protein>
<accession>A0A4Y9YEE7</accession>
<dbReference type="Gene3D" id="1.10.510.10">
    <property type="entry name" value="Transferase(Phosphotransferase) domain 1"/>
    <property type="match status" value="1"/>
</dbReference>